<feature type="domain" description="Phage tail collar" evidence="2">
    <location>
        <begin position="350"/>
        <end position="402"/>
    </location>
</feature>
<dbReference type="SUPFAM" id="SSF88874">
    <property type="entry name" value="Receptor-binding domain of short tail fibre protein gp12"/>
    <property type="match status" value="1"/>
</dbReference>
<proteinExistence type="predicted"/>
<dbReference type="Pfam" id="PF12571">
    <property type="entry name" value="Phage_tail_fib"/>
    <property type="match status" value="1"/>
</dbReference>
<feature type="region of interest" description="Disordered" evidence="1">
    <location>
        <begin position="304"/>
        <end position="323"/>
    </location>
</feature>
<accession>A0A9Q6VM52</accession>
<dbReference type="InterPro" id="IPR022225">
    <property type="entry name" value="Phage_tail_fibre_N"/>
</dbReference>
<protein>
    <submittedName>
        <fullName evidence="4">Phage tail protein</fullName>
    </submittedName>
</protein>
<name>A0A9Q6VM52_PSEFR</name>
<dbReference type="Proteomes" id="UP000594467">
    <property type="component" value="Chromosome"/>
</dbReference>
<dbReference type="InterPro" id="IPR037053">
    <property type="entry name" value="Phage_tail_collar_dom_sf"/>
</dbReference>
<dbReference type="EMBL" id="CP065202">
    <property type="protein sequence ID" value="QPL31922.1"/>
    <property type="molecule type" value="Genomic_DNA"/>
</dbReference>
<dbReference type="RefSeq" id="WP_196883482.1">
    <property type="nucleotide sequence ID" value="NZ_CP065202.1"/>
</dbReference>
<dbReference type="Gene3D" id="3.90.1340.10">
    <property type="entry name" value="Phage tail collar domain"/>
    <property type="match status" value="1"/>
</dbReference>
<dbReference type="InterPro" id="IPR011083">
    <property type="entry name" value="Phage_tail_collar_dom"/>
</dbReference>
<dbReference type="AlphaFoldDB" id="A0A9Q6VM52"/>
<reference evidence="4 5" key="1">
    <citation type="submission" date="2020-11" db="EMBL/GenBank/DDBJ databases">
        <title>The Complete Genome of Pseudomonas fragi A13BB.</title>
        <authorList>
            <person name="Awolope O.K."/>
            <person name="O'Driscoll N.H."/>
            <person name="Di Salvo A."/>
            <person name="Lamb A.J."/>
        </authorList>
    </citation>
    <scope>NUCLEOTIDE SEQUENCE [LARGE SCALE GENOMIC DNA]</scope>
    <source>
        <strain evidence="4 5">A13BB</strain>
    </source>
</reference>
<evidence type="ECO:0000313" key="4">
    <source>
        <dbReference type="EMBL" id="QPL31922.1"/>
    </source>
</evidence>
<gene>
    <name evidence="4" type="ORF">I5R27_02020</name>
</gene>
<evidence type="ECO:0000256" key="1">
    <source>
        <dbReference type="SAM" id="MobiDB-lite"/>
    </source>
</evidence>
<feature type="compositionally biased region" description="Low complexity" evidence="1">
    <location>
        <begin position="431"/>
        <end position="447"/>
    </location>
</feature>
<evidence type="ECO:0000259" key="2">
    <source>
        <dbReference type="Pfam" id="PF07484"/>
    </source>
</evidence>
<evidence type="ECO:0000313" key="5">
    <source>
        <dbReference type="Proteomes" id="UP000594467"/>
    </source>
</evidence>
<organism evidence="4 5">
    <name type="scientific">Pseudomonas fragi</name>
    <dbReference type="NCBI Taxonomy" id="296"/>
    <lineage>
        <taxon>Bacteria</taxon>
        <taxon>Pseudomonadati</taxon>
        <taxon>Pseudomonadota</taxon>
        <taxon>Gammaproteobacteria</taxon>
        <taxon>Pseudomonadales</taxon>
        <taxon>Pseudomonadaceae</taxon>
        <taxon>Pseudomonas</taxon>
    </lineage>
</organism>
<evidence type="ECO:0000259" key="3">
    <source>
        <dbReference type="Pfam" id="PF12571"/>
    </source>
</evidence>
<feature type="region of interest" description="Disordered" evidence="1">
    <location>
        <begin position="413"/>
        <end position="499"/>
    </location>
</feature>
<dbReference type="Pfam" id="PF07484">
    <property type="entry name" value="Collar"/>
    <property type="match status" value="1"/>
</dbReference>
<sequence>MSSNITIAGENLIAQKHGEQKGLEVSRFVFALIPGLNPDSEVDRASVLPPAAQIVHTATVQRSGYVTPNQVVYSVMLGSDVGDWNFNWVGLQTAENVLLAVAYVPVQEKRKSRPPYQVGNNLTRNFMVAFSGAQVMTGITIDASTWQHDFTVRLGGIDERERLTNRDLFGRSCFFGSGLQLVKTGNSYQLKPGIAYVEGIRVVQPEPTIINVANVPSKAWLEVALQRKGSDMVTTCQVVFGANLVDKTDSAGARHYFVPIADLPNSNTVTDLRPFQPVDVALIEHLALRNGDYEQLRARGTKKEDVGLSELPNAKSDDPKTNSSDILATTKALNALRKIVDDSLTGLLGSFAMPTAPPGWLKANGAAVSRTTYAGLFQVIGTRFGAGDGVNTFNLPDPRGLFTRAWSDGSSMDAGRGFGTVQEDAGKSHTHTGSASAGGSHVHAASTDVQGNHSHELKKSWGSNNTPGGWVSPANAGNSMASTEPAGAHSHTVTVAPAGDHSHTITIGATGGGETRPWNIAFLACIKY</sequence>
<feature type="domain" description="Phage tail fibre protein N-terminal" evidence="3">
    <location>
        <begin position="3"/>
        <end position="157"/>
    </location>
</feature>